<protein>
    <submittedName>
        <fullName evidence="2">Glycosyl transferase family 9 (Putative heptosyltransferase)</fullName>
    </submittedName>
</protein>
<keyword evidence="3" id="KW-1185">Reference proteome</keyword>
<dbReference type="OrthoDB" id="9778733at2"/>
<organism evidence="2 3">
    <name type="scientific">Stella humosa</name>
    <dbReference type="NCBI Taxonomy" id="94"/>
    <lineage>
        <taxon>Bacteria</taxon>
        <taxon>Pseudomonadati</taxon>
        <taxon>Pseudomonadota</taxon>
        <taxon>Alphaproteobacteria</taxon>
        <taxon>Rhodospirillales</taxon>
        <taxon>Stellaceae</taxon>
        <taxon>Stella</taxon>
    </lineage>
</organism>
<name>A0A3N1LGG3_9PROT</name>
<dbReference type="InterPro" id="IPR052943">
    <property type="entry name" value="TMTC_O-mannosyl-trnsfr"/>
</dbReference>
<dbReference type="SUPFAM" id="SSF48452">
    <property type="entry name" value="TPR-like"/>
    <property type="match status" value="1"/>
</dbReference>
<dbReference type="InterPro" id="IPR011990">
    <property type="entry name" value="TPR-like_helical_dom_sf"/>
</dbReference>
<accession>A0A3N1LGG3</accession>
<gene>
    <name evidence="2" type="ORF">EDC65_2438</name>
</gene>
<dbReference type="SMART" id="SM00028">
    <property type="entry name" value="TPR"/>
    <property type="match status" value="4"/>
</dbReference>
<reference evidence="2 3" key="1">
    <citation type="submission" date="2018-11" db="EMBL/GenBank/DDBJ databases">
        <title>Genomic Encyclopedia of Type Strains, Phase IV (KMG-IV): sequencing the most valuable type-strain genomes for metagenomic binning, comparative biology and taxonomic classification.</title>
        <authorList>
            <person name="Goeker M."/>
        </authorList>
    </citation>
    <scope>NUCLEOTIDE SEQUENCE [LARGE SCALE GENOMIC DNA]</scope>
    <source>
        <strain evidence="2 3">DSM 5900</strain>
    </source>
</reference>
<comment type="caution">
    <text evidence="2">The sequence shown here is derived from an EMBL/GenBank/DDBJ whole genome shotgun (WGS) entry which is preliminary data.</text>
</comment>
<evidence type="ECO:0000313" key="2">
    <source>
        <dbReference type="EMBL" id="ROP90587.1"/>
    </source>
</evidence>
<dbReference type="AlphaFoldDB" id="A0A3N1LGG3"/>
<dbReference type="RefSeq" id="WP_123689999.1">
    <property type="nucleotide sequence ID" value="NZ_AP019700.1"/>
</dbReference>
<dbReference type="Gene3D" id="1.25.40.10">
    <property type="entry name" value="Tetratricopeptide repeat domain"/>
    <property type="match status" value="2"/>
</dbReference>
<dbReference type="InterPro" id="IPR018704">
    <property type="entry name" value="SecYEG/CpoB_TPR"/>
</dbReference>
<dbReference type="Gene3D" id="3.40.50.2000">
    <property type="entry name" value="Glycogen Phosphorylase B"/>
    <property type="match status" value="1"/>
</dbReference>
<dbReference type="Pfam" id="PF13432">
    <property type="entry name" value="TPR_16"/>
    <property type="match status" value="1"/>
</dbReference>
<feature type="domain" description="Ancillary SecYEG translocon subunit/Cell division coordinator CpoB TPR" evidence="1">
    <location>
        <begin position="7"/>
        <end position="107"/>
    </location>
</feature>
<dbReference type="SUPFAM" id="SSF53756">
    <property type="entry name" value="UDP-Glycosyltransferase/glycogen phosphorylase"/>
    <property type="match status" value="1"/>
</dbReference>
<sequence>MAMAWDTALAAAAAAHEGGRLPEAEERLRALLRDLSAREPVRPVPVLLRLAGVLLDRGEAERAYAIADEAVAIEPANPLALNLRGSTLGMLGRKAEAEAAFRAAIGRDPALVEAQFNLGRLLAGQGRNGEAAVILRGVLELAPAAHPARRALSGALRDEGFFAEALVELDRVAAATGTTPELLNERGILLMMGGRSAEALAAFDAALAAQPDFVAPSFNRALPLLRLGDFTQGWPAYENRFRTDMVRPLPFTQPRWQGEPLQGRTIVLWGEQGHGDTLQFARYASLVAARGADVVLVGQTALVRLLHSVPGVRMAVAPGQAVGPHDLHAPLMSLPGLFGTEVATIPADIPYLAPDAEARARWAGRIPDRGRLRVGLVWAGDPRPHMPISNSTDRRRSLGLETLAPLFAVPGIDFVSLQFGRRGADRNGQPFARQILDPMGDVRDFADTAAIVEQLDLVITVDTAMAHLAGALGRPVWVLSRFDGCFRWLTDRDDSPWYPTMRLFRQTAPREWGSVVARVAAELATEAARIRILA</sequence>
<dbReference type="PANTHER" id="PTHR44809:SF1">
    <property type="entry name" value="PROTEIN O-MANNOSYL-TRANSFERASE TMTC1"/>
    <property type="match status" value="1"/>
</dbReference>
<keyword evidence="2" id="KW-0808">Transferase</keyword>
<proteinExistence type="predicted"/>
<dbReference type="EMBL" id="RJKX01000014">
    <property type="protein sequence ID" value="ROP90587.1"/>
    <property type="molecule type" value="Genomic_DNA"/>
</dbReference>
<dbReference type="Proteomes" id="UP000278222">
    <property type="component" value="Unassembled WGS sequence"/>
</dbReference>
<dbReference type="Pfam" id="PF09976">
    <property type="entry name" value="TPR_21"/>
    <property type="match status" value="1"/>
</dbReference>
<dbReference type="GO" id="GO:0016740">
    <property type="term" value="F:transferase activity"/>
    <property type="evidence" value="ECO:0007669"/>
    <property type="project" value="UniProtKB-KW"/>
</dbReference>
<dbReference type="InterPro" id="IPR019734">
    <property type="entry name" value="TPR_rpt"/>
</dbReference>
<evidence type="ECO:0000259" key="1">
    <source>
        <dbReference type="Pfam" id="PF09976"/>
    </source>
</evidence>
<evidence type="ECO:0000313" key="3">
    <source>
        <dbReference type="Proteomes" id="UP000278222"/>
    </source>
</evidence>
<dbReference type="PANTHER" id="PTHR44809">
    <property type="match status" value="1"/>
</dbReference>